<dbReference type="InterPro" id="IPR013149">
    <property type="entry name" value="ADH-like_C"/>
</dbReference>
<dbReference type="SUPFAM" id="SSF50129">
    <property type="entry name" value="GroES-like"/>
    <property type="match status" value="1"/>
</dbReference>
<dbReference type="SMART" id="SM00829">
    <property type="entry name" value="PKS_ER"/>
    <property type="match status" value="1"/>
</dbReference>
<comment type="caution">
    <text evidence="3">The sequence shown here is derived from an EMBL/GenBank/DDBJ whole genome shotgun (WGS) entry which is preliminary data.</text>
</comment>
<evidence type="ECO:0000259" key="2">
    <source>
        <dbReference type="SMART" id="SM00829"/>
    </source>
</evidence>
<dbReference type="InterPro" id="IPR020843">
    <property type="entry name" value="ER"/>
</dbReference>
<dbReference type="Gene3D" id="3.90.180.10">
    <property type="entry name" value="Medium-chain alcohol dehydrogenases, catalytic domain"/>
    <property type="match status" value="1"/>
</dbReference>
<dbReference type="AlphaFoldDB" id="A0A8S3YPC2"/>
<dbReference type="InterPro" id="IPR011032">
    <property type="entry name" value="GroES-like_sf"/>
</dbReference>
<dbReference type="InterPro" id="IPR013154">
    <property type="entry name" value="ADH-like_N"/>
</dbReference>
<dbReference type="PANTHER" id="PTHR44154">
    <property type="entry name" value="QUINONE OXIDOREDUCTASE"/>
    <property type="match status" value="1"/>
</dbReference>
<evidence type="ECO:0000313" key="4">
    <source>
        <dbReference type="Proteomes" id="UP000678393"/>
    </source>
</evidence>
<feature type="domain" description="Enoyl reductase (ER)" evidence="2">
    <location>
        <begin position="12"/>
        <end position="323"/>
    </location>
</feature>
<keyword evidence="1" id="KW-0521">NADP</keyword>
<accession>A0A8S3YPC2</accession>
<gene>
    <name evidence="3" type="ORF">CUNI_LOCUS4487</name>
</gene>
<dbReference type="FunFam" id="3.40.50.720:FF:000244">
    <property type="entry name" value="quinone oxidoreductase"/>
    <property type="match status" value="1"/>
</dbReference>
<dbReference type="Proteomes" id="UP000678393">
    <property type="component" value="Unassembled WGS sequence"/>
</dbReference>
<keyword evidence="4" id="KW-1185">Reference proteome</keyword>
<name>A0A8S3YPC2_9EUPU</name>
<sequence>MSVRAVRVTAFGGPEVLKLETIPKPTPKQGEVLIRVYSSGVNPCDTYIRRGDFSLSNVPPPFVTGLDGAGVVEEVGQGVTEFKAGDRVYIVGEYSGTCADYTVAPVRNVASLSDQLSFAQGSSIGIPYYTAYKSLYTLGRARPGETVLIHGASGAVGTAAIQIAVANGQRVLGTAGSEKGLELVKKLGADQVFNHREEGYTDKILEATGGKGVDVILEMLANVNLDKDLDIVAFRGRVVIVGSRGNVEISPNKSMVKESTVVGCGVFYLANESEWTEIKAALNAGQKVGWLVPVVAKEYRLEDVAQAHTDVINNSGTLGKLVVNVAGN</sequence>
<evidence type="ECO:0000313" key="3">
    <source>
        <dbReference type="EMBL" id="CAG5118929.1"/>
    </source>
</evidence>
<dbReference type="GO" id="GO:0005829">
    <property type="term" value="C:cytosol"/>
    <property type="evidence" value="ECO:0007669"/>
    <property type="project" value="TreeGrafter"/>
</dbReference>
<dbReference type="InterPro" id="IPR051603">
    <property type="entry name" value="Zinc-ADH_QOR/CCCR"/>
</dbReference>
<dbReference type="PANTHER" id="PTHR44154:SF1">
    <property type="entry name" value="QUINONE OXIDOREDUCTASE"/>
    <property type="match status" value="1"/>
</dbReference>
<organism evidence="3 4">
    <name type="scientific">Candidula unifasciata</name>
    <dbReference type="NCBI Taxonomy" id="100452"/>
    <lineage>
        <taxon>Eukaryota</taxon>
        <taxon>Metazoa</taxon>
        <taxon>Spiralia</taxon>
        <taxon>Lophotrochozoa</taxon>
        <taxon>Mollusca</taxon>
        <taxon>Gastropoda</taxon>
        <taxon>Heterobranchia</taxon>
        <taxon>Euthyneura</taxon>
        <taxon>Panpulmonata</taxon>
        <taxon>Eupulmonata</taxon>
        <taxon>Stylommatophora</taxon>
        <taxon>Helicina</taxon>
        <taxon>Helicoidea</taxon>
        <taxon>Geomitridae</taxon>
        <taxon>Candidula</taxon>
    </lineage>
</organism>
<dbReference type="SUPFAM" id="SSF51735">
    <property type="entry name" value="NAD(P)-binding Rossmann-fold domains"/>
    <property type="match status" value="1"/>
</dbReference>
<proteinExistence type="predicted"/>
<evidence type="ECO:0000256" key="1">
    <source>
        <dbReference type="ARBA" id="ARBA00022857"/>
    </source>
</evidence>
<dbReference type="Pfam" id="PF00107">
    <property type="entry name" value="ADH_zinc_N"/>
    <property type="match status" value="1"/>
</dbReference>
<dbReference type="EMBL" id="CAJHNH020000632">
    <property type="protein sequence ID" value="CAG5118929.1"/>
    <property type="molecule type" value="Genomic_DNA"/>
</dbReference>
<dbReference type="Pfam" id="PF08240">
    <property type="entry name" value="ADH_N"/>
    <property type="match status" value="1"/>
</dbReference>
<dbReference type="CDD" id="cd08253">
    <property type="entry name" value="zeta_crystallin"/>
    <property type="match status" value="1"/>
</dbReference>
<dbReference type="GO" id="GO:0070402">
    <property type="term" value="F:NADPH binding"/>
    <property type="evidence" value="ECO:0007669"/>
    <property type="project" value="TreeGrafter"/>
</dbReference>
<dbReference type="GO" id="GO:0003960">
    <property type="term" value="F:quinone reductase (NADPH) activity"/>
    <property type="evidence" value="ECO:0007669"/>
    <property type="project" value="TreeGrafter"/>
</dbReference>
<dbReference type="InterPro" id="IPR036291">
    <property type="entry name" value="NAD(P)-bd_dom_sf"/>
</dbReference>
<dbReference type="Gene3D" id="3.40.50.720">
    <property type="entry name" value="NAD(P)-binding Rossmann-like Domain"/>
    <property type="match status" value="1"/>
</dbReference>
<reference evidence="3" key="1">
    <citation type="submission" date="2021-04" db="EMBL/GenBank/DDBJ databases">
        <authorList>
            <consortium name="Molecular Ecology Group"/>
        </authorList>
    </citation>
    <scope>NUCLEOTIDE SEQUENCE</scope>
</reference>
<protein>
    <recommendedName>
        <fullName evidence="2">Enoyl reductase (ER) domain-containing protein</fullName>
    </recommendedName>
</protein>
<dbReference type="OrthoDB" id="3941538at2759"/>
<dbReference type="GO" id="GO:0003730">
    <property type="term" value="F:mRNA 3'-UTR binding"/>
    <property type="evidence" value="ECO:0007669"/>
    <property type="project" value="TreeGrafter"/>
</dbReference>